<name>A0ACC0XCB2_9ROSI</name>
<dbReference type="Proteomes" id="UP001163603">
    <property type="component" value="Chromosome 13"/>
</dbReference>
<dbReference type="EMBL" id="CM047748">
    <property type="protein sequence ID" value="KAJ0014119.1"/>
    <property type="molecule type" value="Genomic_DNA"/>
</dbReference>
<organism evidence="1 2">
    <name type="scientific">Pistacia integerrima</name>
    <dbReference type="NCBI Taxonomy" id="434235"/>
    <lineage>
        <taxon>Eukaryota</taxon>
        <taxon>Viridiplantae</taxon>
        <taxon>Streptophyta</taxon>
        <taxon>Embryophyta</taxon>
        <taxon>Tracheophyta</taxon>
        <taxon>Spermatophyta</taxon>
        <taxon>Magnoliopsida</taxon>
        <taxon>eudicotyledons</taxon>
        <taxon>Gunneridae</taxon>
        <taxon>Pentapetalae</taxon>
        <taxon>rosids</taxon>
        <taxon>malvids</taxon>
        <taxon>Sapindales</taxon>
        <taxon>Anacardiaceae</taxon>
        <taxon>Pistacia</taxon>
    </lineage>
</organism>
<keyword evidence="2" id="KW-1185">Reference proteome</keyword>
<sequence>MMMTIFSGRFLQHLVLAVSILFVLQQRVADSDAVRCIEEEREALLVFKQSLVVDESGRLSSWGGLLPDAFGHMISLSRLSLKSNDLEGVIPKSLGNMSSLLTLDLSSNKFIGNDWVPPFHLSSALLASCKMGPHFPKWLRTQEVIAVLDISNAEISDTIPDWFWDIYRVSHLDLSSNQLSGTLPDCWIKFENLAVLNLANNGLSGTIPHSFGSLRNIQALSLSNNSFSGEFPFLRNCTRLTVMDLQKNALSGKIPDWIGESLPNLVILSLQSNKFHGNIPFQLCRLVNIQILDLSFNNITGTIPNCVKNFTALSQERSSTASITYQYIPIVTTESSLTGESVVSLWLTWKGGEYKCKNTLWDDILSS</sequence>
<reference evidence="2" key="1">
    <citation type="journal article" date="2023" name="G3 (Bethesda)">
        <title>Genome assembly and association tests identify interacting loci associated with vigor, precocity, and sex in interspecific pistachio rootstocks.</title>
        <authorList>
            <person name="Palmer W."/>
            <person name="Jacygrad E."/>
            <person name="Sagayaradj S."/>
            <person name="Cavanaugh K."/>
            <person name="Han R."/>
            <person name="Bertier L."/>
            <person name="Beede B."/>
            <person name="Kafkas S."/>
            <person name="Golino D."/>
            <person name="Preece J."/>
            <person name="Michelmore R."/>
        </authorList>
    </citation>
    <scope>NUCLEOTIDE SEQUENCE [LARGE SCALE GENOMIC DNA]</scope>
</reference>
<proteinExistence type="predicted"/>
<accession>A0ACC0XCB2</accession>
<evidence type="ECO:0000313" key="1">
    <source>
        <dbReference type="EMBL" id="KAJ0014119.1"/>
    </source>
</evidence>
<comment type="caution">
    <text evidence="1">The sequence shown here is derived from an EMBL/GenBank/DDBJ whole genome shotgun (WGS) entry which is preliminary data.</text>
</comment>
<gene>
    <name evidence="1" type="ORF">Pint_20221</name>
</gene>
<protein>
    <submittedName>
        <fullName evidence="1">Uncharacterized protein</fullName>
    </submittedName>
</protein>
<evidence type="ECO:0000313" key="2">
    <source>
        <dbReference type="Proteomes" id="UP001163603"/>
    </source>
</evidence>